<organism evidence="3 4">
    <name type="scientific">Artemisia annua</name>
    <name type="common">Sweet wormwood</name>
    <dbReference type="NCBI Taxonomy" id="35608"/>
    <lineage>
        <taxon>Eukaryota</taxon>
        <taxon>Viridiplantae</taxon>
        <taxon>Streptophyta</taxon>
        <taxon>Embryophyta</taxon>
        <taxon>Tracheophyta</taxon>
        <taxon>Spermatophyta</taxon>
        <taxon>Magnoliopsida</taxon>
        <taxon>eudicotyledons</taxon>
        <taxon>Gunneridae</taxon>
        <taxon>Pentapetalae</taxon>
        <taxon>asterids</taxon>
        <taxon>campanulids</taxon>
        <taxon>Asterales</taxon>
        <taxon>Asteraceae</taxon>
        <taxon>Asteroideae</taxon>
        <taxon>Anthemideae</taxon>
        <taxon>Artemisiinae</taxon>
        <taxon>Artemisia</taxon>
    </lineage>
</organism>
<evidence type="ECO:0000313" key="4">
    <source>
        <dbReference type="Proteomes" id="UP000245207"/>
    </source>
</evidence>
<proteinExistence type="predicted"/>
<feature type="region of interest" description="Disordered" evidence="1">
    <location>
        <begin position="144"/>
        <end position="163"/>
    </location>
</feature>
<keyword evidence="4" id="KW-1185">Reference proteome</keyword>
<dbReference type="AlphaFoldDB" id="A0A2U1LW53"/>
<dbReference type="Pfam" id="PF02170">
    <property type="entry name" value="PAZ"/>
    <property type="match status" value="1"/>
</dbReference>
<dbReference type="InterPro" id="IPR036085">
    <property type="entry name" value="PAZ_dom_sf"/>
</dbReference>
<dbReference type="InterPro" id="IPR003100">
    <property type="entry name" value="PAZ_dom"/>
</dbReference>
<dbReference type="CDD" id="cd02846">
    <property type="entry name" value="PAZ_argonaute_like"/>
    <property type="match status" value="1"/>
</dbReference>
<dbReference type="EMBL" id="PKPP01007488">
    <property type="protein sequence ID" value="PWA53230.1"/>
    <property type="molecule type" value="Genomic_DNA"/>
</dbReference>
<evidence type="ECO:0000259" key="2">
    <source>
        <dbReference type="PROSITE" id="PS50821"/>
    </source>
</evidence>
<dbReference type="PROSITE" id="PS50821">
    <property type="entry name" value="PAZ"/>
    <property type="match status" value="1"/>
</dbReference>
<reference evidence="3 4" key="1">
    <citation type="journal article" date="2018" name="Mol. Plant">
        <title>The genome of Artemisia annua provides insight into the evolution of Asteraceae family and artemisinin biosynthesis.</title>
        <authorList>
            <person name="Shen Q."/>
            <person name="Zhang L."/>
            <person name="Liao Z."/>
            <person name="Wang S."/>
            <person name="Yan T."/>
            <person name="Shi P."/>
            <person name="Liu M."/>
            <person name="Fu X."/>
            <person name="Pan Q."/>
            <person name="Wang Y."/>
            <person name="Lv Z."/>
            <person name="Lu X."/>
            <person name="Zhang F."/>
            <person name="Jiang W."/>
            <person name="Ma Y."/>
            <person name="Chen M."/>
            <person name="Hao X."/>
            <person name="Li L."/>
            <person name="Tang Y."/>
            <person name="Lv G."/>
            <person name="Zhou Y."/>
            <person name="Sun X."/>
            <person name="Brodelius P.E."/>
            <person name="Rose J.K.C."/>
            <person name="Tang K."/>
        </authorList>
    </citation>
    <scope>NUCLEOTIDE SEQUENCE [LARGE SCALE GENOMIC DNA]</scope>
    <source>
        <strain evidence="4">cv. Huhao1</strain>
        <tissue evidence="3">Leaf</tissue>
    </source>
</reference>
<comment type="caution">
    <text evidence="3">The sequence shown here is derived from an EMBL/GenBank/DDBJ whole genome shotgun (WGS) entry which is preliminary data.</text>
</comment>
<dbReference type="GO" id="GO:0003723">
    <property type="term" value="F:RNA binding"/>
    <property type="evidence" value="ECO:0007669"/>
    <property type="project" value="InterPro"/>
</dbReference>
<gene>
    <name evidence="3" type="ORF">CTI12_AA448280</name>
</gene>
<feature type="region of interest" description="Disordered" evidence="1">
    <location>
        <begin position="1"/>
        <end position="23"/>
    </location>
</feature>
<dbReference type="Gene3D" id="2.170.260.10">
    <property type="entry name" value="paz domain"/>
    <property type="match status" value="1"/>
</dbReference>
<dbReference type="SUPFAM" id="SSF101690">
    <property type="entry name" value="PAZ domain"/>
    <property type="match status" value="1"/>
</dbReference>
<name>A0A2U1LW53_ARTAN</name>
<accession>A0A2U1LW53</accession>
<dbReference type="STRING" id="35608.A0A2U1LW53"/>
<evidence type="ECO:0000256" key="1">
    <source>
        <dbReference type="SAM" id="MobiDB-lite"/>
    </source>
</evidence>
<evidence type="ECO:0000313" key="3">
    <source>
        <dbReference type="EMBL" id="PWA53230.1"/>
    </source>
</evidence>
<sequence>MADLSDSNGKDHSQKLRPESDGRNVTSQDWRVLFLVINQPIVLMKACLFDVSVHGEKDSRFLFPVDERGTMKSIVEYFRETYGFSIQHVQWPCLQDGNTQRPNYLPMEVCKIVEGQSCFFTGYVRAAASTVALMRVPVSTRTAETPLDTAATPRPKTRNVRLL</sequence>
<dbReference type="PANTHER" id="PTHR22891">
    <property type="entry name" value="EUKARYOTIC TRANSLATION INITIATION FACTOR 2C"/>
    <property type="match status" value="1"/>
</dbReference>
<dbReference type="Proteomes" id="UP000245207">
    <property type="component" value="Unassembled WGS sequence"/>
</dbReference>
<feature type="compositionally biased region" description="Basic and acidic residues" evidence="1">
    <location>
        <begin position="8"/>
        <end position="22"/>
    </location>
</feature>
<feature type="domain" description="PAZ" evidence="2">
    <location>
        <begin position="1"/>
        <end position="114"/>
    </location>
</feature>
<dbReference type="OrthoDB" id="10252740at2759"/>
<protein>
    <submittedName>
        <fullName evidence="3">ARGONAUTE 1</fullName>
    </submittedName>
</protein>